<name>A0A1G8MFC6_9BURK</name>
<proteinExistence type="predicted"/>
<evidence type="ECO:0008006" key="4">
    <source>
        <dbReference type="Google" id="ProtNLM"/>
    </source>
</evidence>
<dbReference type="PIRSF" id="PIRSF007580">
    <property type="entry name" value="UCP07580"/>
    <property type="match status" value="1"/>
</dbReference>
<dbReference type="AlphaFoldDB" id="A0A1G8MFC6"/>
<reference evidence="2 3" key="1">
    <citation type="submission" date="2016-10" db="EMBL/GenBank/DDBJ databases">
        <authorList>
            <person name="de Groot N.N."/>
        </authorList>
    </citation>
    <scope>NUCLEOTIDE SEQUENCE [LARGE SCALE GENOMIC DNA]</scope>
    <source>
        <strain evidence="2 3">LMG 2247</strain>
    </source>
</reference>
<dbReference type="EMBL" id="FNCJ01000029">
    <property type="protein sequence ID" value="SDI66572.1"/>
    <property type="molecule type" value="Genomic_DNA"/>
</dbReference>
<keyword evidence="1" id="KW-0812">Transmembrane</keyword>
<gene>
    <name evidence="2" type="ORF">SAMN05216466_12958</name>
</gene>
<evidence type="ECO:0000313" key="3">
    <source>
        <dbReference type="Proteomes" id="UP000199706"/>
    </source>
</evidence>
<feature type="transmembrane region" description="Helical" evidence="1">
    <location>
        <begin position="191"/>
        <end position="211"/>
    </location>
</feature>
<accession>A0A1G8MFC6</accession>
<dbReference type="Proteomes" id="UP000199706">
    <property type="component" value="Unassembled WGS sequence"/>
</dbReference>
<keyword evidence="1" id="KW-1133">Transmembrane helix</keyword>
<keyword evidence="1" id="KW-0472">Membrane</keyword>
<evidence type="ECO:0000256" key="1">
    <source>
        <dbReference type="SAM" id="Phobius"/>
    </source>
</evidence>
<protein>
    <recommendedName>
        <fullName evidence="4">Metal-dependent hydrolase</fullName>
    </recommendedName>
</protein>
<dbReference type="InterPro" id="IPR016516">
    <property type="entry name" value="UCP07580"/>
</dbReference>
<evidence type="ECO:0000313" key="2">
    <source>
        <dbReference type="EMBL" id="SDI66572.1"/>
    </source>
</evidence>
<sequence>MSKPEIRRRDLDFHMGDDIPVHWLDGECQITRHYDSLSIMFPEGERGFIESVCLFRDRVAPGTPLAGEVAGFIGQEAIHRREHQRYNARLAAQGAPIDALERQVARQQEIARRYLPGHVRLAITICLEHFTAILADQMLRHPTTLKGADPRMGRIWLWHAVEETEHKGVAFDVFTLAVRNPLARYALRCAAMLWVSAIFTALSWSLTFSLVKHDRRLTDWRGWGRLLRYLFGSPGPLRRIVPHWLAWFAPGFHPWQHDNRELVREAYRNDDVAWGNSREGM</sequence>
<dbReference type="OrthoDB" id="4760165at2"/>
<dbReference type="PANTHER" id="PTHR39456:SF1">
    <property type="entry name" value="METAL-DEPENDENT HYDROLASE"/>
    <property type="match status" value="1"/>
</dbReference>
<dbReference type="Pfam" id="PF10118">
    <property type="entry name" value="Metal_hydrol"/>
    <property type="match status" value="1"/>
</dbReference>
<dbReference type="RefSeq" id="WP_090695074.1">
    <property type="nucleotide sequence ID" value="NZ_CADERL010000015.1"/>
</dbReference>
<organism evidence="2 3">
    <name type="scientific">Paraburkholderia phenazinium</name>
    <dbReference type="NCBI Taxonomy" id="60549"/>
    <lineage>
        <taxon>Bacteria</taxon>
        <taxon>Pseudomonadati</taxon>
        <taxon>Pseudomonadota</taxon>
        <taxon>Betaproteobacteria</taxon>
        <taxon>Burkholderiales</taxon>
        <taxon>Burkholderiaceae</taxon>
        <taxon>Paraburkholderia</taxon>
    </lineage>
</organism>
<dbReference type="PANTHER" id="PTHR39456">
    <property type="entry name" value="METAL-DEPENDENT HYDROLASE"/>
    <property type="match status" value="1"/>
</dbReference>